<dbReference type="OrthoDB" id="9666074at2759"/>
<dbReference type="Pfam" id="PF00048">
    <property type="entry name" value="IL8"/>
    <property type="match status" value="1"/>
</dbReference>
<keyword evidence="5" id="KW-1185">Reference proteome</keyword>
<dbReference type="EMBL" id="JAGFMF010011614">
    <property type="protein sequence ID" value="KAG8519246.1"/>
    <property type="molecule type" value="Genomic_DNA"/>
</dbReference>
<dbReference type="GO" id="GO:0048245">
    <property type="term" value="P:eosinophil chemotaxis"/>
    <property type="evidence" value="ECO:0007669"/>
    <property type="project" value="TreeGrafter"/>
</dbReference>
<protein>
    <submittedName>
        <fullName evidence="4">C-C motif chemokine 25</fullName>
    </submittedName>
</protein>
<feature type="domain" description="Chemokine interleukin-8-like" evidence="3">
    <location>
        <begin position="191"/>
        <end position="254"/>
    </location>
</feature>
<dbReference type="PANTHER" id="PTHR12015">
    <property type="entry name" value="SMALL INDUCIBLE CYTOKINE A"/>
    <property type="match status" value="1"/>
</dbReference>
<feature type="region of interest" description="Disordered" evidence="2">
    <location>
        <begin position="96"/>
        <end position="125"/>
    </location>
</feature>
<evidence type="ECO:0000256" key="1">
    <source>
        <dbReference type="ARBA" id="ARBA00022514"/>
    </source>
</evidence>
<dbReference type="SUPFAM" id="SSF54117">
    <property type="entry name" value="Interleukin 8-like chemokines"/>
    <property type="match status" value="1"/>
</dbReference>
<feature type="region of interest" description="Disordered" evidence="2">
    <location>
        <begin position="295"/>
        <end position="328"/>
    </location>
</feature>
<evidence type="ECO:0000259" key="3">
    <source>
        <dbReference type="SMART" id="SM00199"/>
    </source>
</evidence>
<dbReference type="InterPro" id="IPR001811">
    <property type="entry name" value="Chemokine_IL8-like_dom"/>
</dbReference>
<gene>
    <name evidence="4" type="ORF">J0S82_006072</name>
</gene>
<dbReference type="AlphaFoldDB" id="A0A8J6DSJ9"/>
<reference evidence="4" key="1">
    <citation type="journal article" date="2021" name="Evol. Appl.">
        <title>The genome of the Pyrenean desman and the effects of bottlenecks and inbreeding on the genomic landscape of an endangered species.</title>
        <authorList>
            <person name="Escoda L."/>
            <person name="Castresana J."/>
        </authorList>
    </citation>
    <scope>NUCLEOTIDE SEQUENCE</scope>
    <source>
        <strain evidence="4">IBE-C5619</strain>
    </source>
</reference>
<dbReference type="GO" id="GO:0008009">
    <property type="term" value="F:chemokine activity"/>
    <property type="evidence" value="ECO:0007669"/>
    <property type="project" value="InterPro"/>
</dbReference>
<evidence type="ECO:0000313" key="5">
    <source>
        <dbReference type="Proteomes" id="UP000700334"/>
    </source>
</evidence>
<organism evidence="4 5">
    <name type="scientific">Galemys pyrenaicus</name>
    <name type="common">Iberian desman</name>
    <name type="synonym">Pyrenean desman</name>
    <dbReference type="NCBI Taxonomy" id="202257"/>
    <lineage>
        <taxon>Eukaryota</taxon>
        <taxon>Metazoa</taxon>
        <taxon>Chordata</taxon>
        <taxon>Craniata</taxon>
        <taxon>Vertebrata</taxon>
        <taxon>Euteleostomi</taxon>
        <taxon>Mammalia</taxon>
        <taxon>Eutheria</taxon>
        <taxon>Laurasiatheria</taxon>
        <taxon>Eulipotyphla</taxon>
        <taxon>Talpidae</taxon>
        <taxon>Galemys</taxon>
    </lineage>
</organism>
<evidence type="ECO:0000256" key="2">
    <source>
        <dbReference type="SAM" id="MobiDB-lite"/>
    </source>
</evidence>
<accession>A0A8J6DSJ9</accession>
<proteinExistence type="predicted"/>
<dbReference type="SMART" id="SM00199">
    <property type="entry name" value="SCY"/>
    <property type="match status" value="1"/>
</dbReference>
<evidence type="ECO:0000313" key="4">
    <source>
        <dbReference type="EMBL" id="KAG8519246.1"/>
    </source>
</evidence>
<dbReference type="GO" id="GO:0030335">
    <property type="term" value="P:positive regulation of cell migration"/>
    <property type="evidence" value="ECO:0007669"/>
    <property type="project" value="TreeGrafter"/>
</dbReference>
<dbReference type="InterPro" id="IPR036048">
    <property type="entry name" value="Interleukin_8-like_sf"/>
</dbReference>
<dbReference type="PANTHER" id="PTHR12015:SF70">
    <property type="entry name" value="C-C MOTIF CHEMOKINE 25"/>
    <property type="match status" value="1"/>
</dbReference>
<sequence length="328" mass="34536">MVTVFGCSLGVGPGAAVVTNITVSDGTVACMLTPSAPYPHCAAKVPSMASRPAAGRGSLDAAARSACELGQPRVTAEADGLLRSLASGLLQRPDHRGHVPFSCSPDNTLHESSDSASKAGSSRVPRGAHVGAAARTMNLWLFACLVACFVGAWAPTVHAQGGGAGVAAHGPERACSGLRCARRRPRVAGVFEDCCLAYQRHVNPALRKRVLAYHRQVVSGSCNLRAVIFIFPNRRRTLCADPGAKWVQDWIRFLDKRKEAHSKPCPGNGKNSAGGWLPATLTQPGCLQQMLGEIQEGGPEPQAPTAPHIGCQPLQFSLQDGERQDEVA</sequence>
<keyword evidence="1" id="KW-0202">Cytokine</keyword>
<comment type="caution">
    <text evidence="4">The sequence shown here is derived from an EMBL/GenBank/DDBJ whole genome shotgun (WGS) entry which is preliminary data.</text>
</comment>
<dbReference type="GO" id="GO:0061844">
    <property type="term" value="P:antimicrobial humoral immune response mediated by antimicrobial peptide"/>
    <property type="evidence" value="ECO:0007669"/>
    <property type="project" value="TreeGrafter"/>
</dbReference>
<dbReference type="Gene3D" id="2.40.50.40">
    <property type="match status" value="1"/>
</dbReference>
<dbReference type="GO" id="GO:0070098">
    <property type="term" value="P:chemokine-mediated signaling pathway"/>
    <property type="evidence" value="ECO:0007669"/>
    <property type="project" value="TreeGrafter"/>
</dbReference>
<dbReference type="GO" id="GO:0005615">
    <property type="term" value="C:extracellular space"/>
    <property type="evidence" value="ECO:0007669"/>
    <property type="project" value="UniProtKB-KW"/>
</dbReference>
<name>A0A8J6DSJ9_GALPY</name>
<dbReference type="GO" id="GO:0006954">
    <property type="term" value="P:inflammatory response"/>
    <property type="evidence" value="ECO:0007669"/>
    <property type="project" value="TreeGrafter"/>
</dbReference>
<dbReference type="GO" id="GO:0048020">
    <property type="term" value="F:CCR chemokine receptor binding"/>
    <property type="evidence" value="ECO:0007669"/>
    <property type="project" value="TreeGrafter"/>
</dbReference>
<dbReference type="Proteomes" id="UP000700334">
    <property type="component" value="Unassembled WGS sequence"/>
</dbReference>
<dbReference type="InterPro" id="IPR039809">
    <property type="entry name" value="Chemokine_b/g/d"/>
</dbReference>